<dbReference type="InterPro" id="IPR021109">
    <property type="entry name" value="Peptidase_aspartic_dom_sf"/>
</dbReference>
<dbReference type="CDD" id="cd05471">
    <property type="entry name" value="pepsin_like"/>
    <property type="match status" value="1"/>
</dbReference>
<dbReference type="PANTHER" id="PTHR47966:SF51">
    <property type="entry name" value="BETA-SITE APP-CLEAVING ENZYME, ISOFORM A-RELATED"/>
    <property type="match status" value="1"/>
</dbReference>
<dbReference type="PANTHER" id="PTHR47966">
    <property type="entry name" value="BETA-SITE APP-CLEAVING ENZYME, ISOFORM A-RELATED"/>
    <property type="match status" value="1"/>
</dbReference>
<dbReference type="InterPro" id="IPR034164">
    <property type="entry name" value="Pepsin-like_dom"/>
</dbReference>
<sequence>MGISPSATLVFEALRLLLFIYSTSAIIVRLPVHRDAIVYTLPCFPVAKEQSRRHTSKGTFDTPRLLANDQAQKVLHGAPNSYSAAAGPLHECDVVYHLLFTSNVTLGTPPQPFIARVDINWADMFVPSAPCMRDPDRDCAPFHKLNSNQSSTYIATTTFSAIDYEGLGTSGHLAQDTLSIGNISITNQTFEAADDWRSMYGHGWAPLDSGLGLTRFRAPRRHPESGYGNWPLRNMIDQGLLDRNVFSLRLPRTGNDVGELILGGVDDKQPKPIIKLPLTNKTFISEEQTTLSFLASSGWQADISGMSLQCDGQSDHLFDVDLQGVIAVFSNSFDFISFPFDIARAILDTLGIEDEALPDPPCERLSDLPNLTFAFGEQGEITLAPRQYTIRVQSPYGGERCIIPFTSWAHNDVPDEVEGDYVVLGTAFLNHLLTVFDMDGETISCRFRVWGLVRRC</sequence>
<evidence type="ECO:0000259" key="3">
    <source>
        <dbReference type="PROSITE" id="PS51767"/>
    </source>
</evidence>
<name>A0A6A6R2D5_9PEZI</name>
<keyword evidence="4" id="KW-0645">Protease</keyword>
<keyword evidence="5" id="KW-1185">Reference proteome</keyword>
<dbReference type="AlphaFoldDB" id="A0A6A6R2D5"/>
<dbReference type="PRINTS" id="PR00792">
    <property type="entry name" value="PEPSIN"/>
</dbReference>
<evidence type="ECO:0000256" key="2">
    <source>
        <dbReference type="PIRSR" id="PIRSR601461-2"/>
    </source>
</evidence>
<comment type="similarity">
    <text evidence="1">Belongs to the peptidase A1 family.</text>
</comment>
<keyword evidence="2" id="KW-1015">Disulfide bond</keyword>
<feature type="domain" description="Peptidase A1" evidence="3">
    <location>
        <begin position="100"/>
        <end position="446"/>
    </location>
</feature>
<dbReference type="EMBL" id="MU004185">
    <property type="protein sequence ID" value="KAF2498928.1"/>
    <property type="molecule type" value="Genomic_DNA"/>
</dbReference>
<dbReference type="GO" id="GO:0006508">
    <property type="term" value="P:proteolysis"/>
    <property type="evidence" value="ECO:0007669"/>
    <property type="project" value="UniProtKB-KW"/>
</dbReference>
<protein>
    <submittedName>
        <fullName evidence="4">Acid protease</fullName>
    </submittedName>
</protein>
<gene>
    <name evidence="4" type="ORF">BU16DRAFT_309538</name>
</gene>
<dbReference type="PROSITE" id="PS51767">
    <property type="entry name" value="PEPTIDASE_A1"/>
    <property type="match status" value="1"/>
</dbReference>
<dbReference type="Gene3D" id="2.40.70.10">
    <property type="entry name" value="Acid Proteases"/>
    <property type="match status" value="2"/>
</dbReference>
<reference evidence="4" key="1">
    <citation type="journal article" date="2020" name="Stud. Mycol.">
        <title>101 Dothideomycetes genomes: a test case for predicting lifestyles and emergence of pathogens.</title>
        <authorList>
            <person name="Haridas S."/>
            <person name="Albert R."/>
            <person name="Binder M."/>
            <person name="Bloem J."/>
            <person name="Labutti K."/>
            <person name="Salamov A."/>
            <person name="Andreopoulos B."/>
            <person name="Baker S."/>
            <person name="Barry K."/>
            <person name="Bills G."/>
            <person name="Bluhm B."/>
            <person name="Cannon C."/>
            <person name="Castanera R."/>
            <person name="Culley D."/>
            <person name="Daum C."/>
            <person name="Ezra D."/>
            <person name="Gonzalez J."/>
            <person name="Henrissat B."/>
            <person name="Kuo A."/>
            <person name="Liang C."/>
            <person name="Lipzen A."/>
            <person name="Lutzoni F."/>
            <person name="Magnuson J."/>
            <person name="Mondo S."/>
            <person name="Nolan M."/>
            <person name="Ohm R."/>
            <person name="Pangilinan J."/>
            <person name="Park H.-J."/>
            <person name="Ramirez L."/>
            <person name="Alfaro M."/>
            <person name="Sun H."/>
            <person name="Tritt A."/>
            <person name="Yoshinaga Y."/>
            <person name="Zwiers L.-H."/>
            <person name="Turgeon B."/>
            <person name="Goodwin S."/>
            <person name="Spatafora J."/>
            <person name="Crous P."/>
            <person name="Grigoriev I."/>
        </authorList>
    </citation>
    <scope>NUCLEOTIDE SEQUENCE</scope>
    <source>
        <strain evidence="4">CBS 269.34</strain>
    </source>
</reference>
<accession>A0A6A6R2D5</accession>
<dbReference type="InterPro" id="IPR033121">
    <property type="entry name" value="PEPTIDASE_A1"/>
</dbReference>
<dbReference type="Proteomes" id="UP000799750">
    <property type="component" value="Unassembled WGS sequence"/>
</dbReference>
<proteinExistence type="inferred from homology"/>
<keyword evidence="4" id="KW-0378">Hydrolase</keyword>
<feature type="disulfide bond" evidence="2">
    <location>
        <begin position="131"/>
        <end position="139"/>
    </location>
</feature>
<dbReference type="OrthoDB" id="771136at2759"/>
<evidence type="ECO:0000313" key="4">
    <source>
        <dbReference type="EMBL" id="KAF2498928.1"/>
    </source>
</evidence>
<dbReference type="GO" id="GO:0000324">
    <property type="term" value="C:fungal-type vacuole"/>
    <property type="evidence" value="ECO:0007669"/>
    <property type="project" value="TreeGrafter"/>
</dbReference>
<dbReference type="SUPFAM" id="SSF50630">
    <property type="entry name" value="Acid proteases"/>
    <property type="match status" value="1"/>
</dbReference>
<evidence type="ECO:0000256" key="1">
    <source>
        <dbReference type="ARBA" id="ARBA00007447"/>
    </source>
</evidence>
<organism evidence="4 5">
    <name type="scientific">Lophium mytilinum</name>
    <dbReference type="NCBI Taxonomy" id="390894"/>
    <lineage>
        <taxon>Eukaryota</taxon>
        <taxon>Fungi</taxon>
        <taxon>Dikarya</taxon>
        <taxon>Ascomycota</taxon>
        <taxon>Pezizomycotina</taxon>
        <taxon>Dothideomycetes</taxon>
        <taxon>Pleosporomycetidae</taxon>
        <taxon>Mytilinidiales</taxon>
        <taxon>Mytilinidiaceae</taxon>
        <taxon>Lophium</taxon>
    </lineage>
</organism>
<dbReference type="GO" id="GO:0004190">
    <property type="term" value="F:aspartic-type endopeptidase activity"/>
    <property type="evidence" value="ECO:0007669"/>
    <property type="project" value="InterPro"/>
</dbReference>
<dbReference type="InterPro" id="IPR001461">
    <property type="entry name" value="Aspartic_peptidase_A1"/>
</dbReference>
<evidence type="ECO:0000313" key="5">
    <source>
        <dbReference type="Proteomes" id="UP000799750"/>
    </source>
</evidence>
<dbReference type="Pfam" id="PF00026">
    <property type="entry name" value="Asp"/>
    <property type="match status" value="1"/>
</dbReference>